<dbReference type="RefSeq" id="WP_139171035.1">
    <property type="nucleotide sequence ID" value="NZ_FNBK01000002.1"/>
</dbReference>
<evidence type="ECO:0000313" key="1">
    <source>
        <dbReference type="EMBL" id="SDE86660.1"/>
    </source>
</evidence>
<protein>
    <submittedName>
        <fullName evidence="1">Uncharacterized protein</fullName>
    </submittedName>
</protein>
<evidence type="ECO:0000313" key="2">
    <source>
        <dbReference type="Proteomes" id="UP000199076"/>
    </source>
</evidence>
<dbReference type="EMBL" id="FNBK01000002">
    <property type="protein sequence ID" value="SDE86660.1"/>
    <property type="molecule type" value="Genomic_DNA"/>
</dbReference>
<proteinExistence type="predicted"/>
<dbReference type="Proteomes" id="UP000199076">
    <property type="component" value="Unassembled WGS sequence"/>
</dbReference>
<dbReference type="InterPro" id="IPR036390">
    <property type="entry name" value="WH_DNA-bd_sf"/>
</dbReference>
<dbReference type="Gene3D" id="1.10.10.10">
    <property type="entry name" value="Winged helix-like DNA-binding domain superfamily/Winged helix DNA-binding domain"/>
    <property type="match status" value="1"/>
</dbReference>
<organism evidence="1 2">
    <name type="scientific">Halorientalis regularis</name>
    <dbReference type="NCBI Taxonomy" id="660518"/>
    <lineage>
        <taxon>Archaea</taxon>
        <taxon>Methanobacteriati</taxon>
        <taxon>Methanobacteriota</taxon>
        <taxon>Stenosarchaea group</taxon>
        <taxon>Halobacteria</taxon>
        <taxon>Halobacteriales</taxon>
        <taxon>Haloarculaceae</taxon>
        <taxon>Halorientalis</taxon>
    </lineage>
</organism>
<accession>A0A1G7GEU9</accession>
<reference evidence="2" key="1">
    <citation type="submission" date="2016-10" db="EMBL/GenBank/DDBJ databases">
        <authorList>
            <person name="Varghese N."/>
            <person name="Submissions S."/>
        </authorList>
    </citation>
    <scope>NUCLEOTIDE SEQUENCE [LARGE SCALE GENOMIC DNA]</scope>
    <source>
        <strain evidence="2">IBRC-M 10760</strain>
    </source>
</reference>
<name>A0A1G7GEU9_9EURY</name>
<dbReference type="InterPro" id="IPR036388">
    <property type="entry name" value="WH-like_DNA-bd_sf"/>
</dbReference>
<sequence length="135" mass="15216">MSIENTQSLVVNGRELDALAQLVLKCIDQEDANHTSELTQSIGVDHNRIRRRLEWLSEAGIAEIEQVSHPQRPSLPDTRVELTGDAVDVLERIESPADGLSVDEQVQYLQTEVDDLRNRIESLEEVMTQAGVWLE</sequence>
<gene>
    <name evidence="1" type="ORF">SAMN05216218_10211</name>
</gene>
<dbReference type="AlphaFoldDB" id="A0A1G7GEU9"/>
<keyword evidence="2" id="KW-1185">Reference proteome</keyword>
<dbReference type="SUPFAM" id="SSF46785">
    <property type="entry name" value="Winged helix' DNA-binding domain"/>
    <property type="match status" value="1"/>
</dbReference>